<proteinExistence type="predicted"/>
<comment type="caution">
    <text evidence="2">The sequence shown here is derived from an EMBL/GenBank/DDBJ whole genome shotgun (WGS) entry which is preliminary data.</text>
</comment>
<evidence type="ECO:0000313" key="3">
    <source>
        <dbReference type="Proteomes" id="UP000321328"/>
    </source>
</evidence>
<dbReference type="EMBL" id="BJVI01000015">
    <property type="protein sequence ID" value="GEL18079.1"/>
    <property type="molecule type" value="Genomic_DNA"/>
</dbReference>
<dbReference type="AlphaFoldDB" id="A0A511CZV6"/>
<accession>A0A511CZV6</accession>
<keyword evidence="3" id="KW-1185">Reference proteome</keyword>
<dbReference type="STRING" id="1123024.GCA_000423625_03539"/>
<feature type="domain" description="N,N-dimethylformamidase alpha subunit" evidence="1">
    <location>
        <begin position="17"/>
        <end position="122"/>
    </location>
</feature>
<name>A0A511CZV6_9PSEU</name>
<dbReference type="RefSeq" id="WP_051233229.1">
    <property type="nucleotide sequence ID" value="NZ_AUII01000019.1"/>
</dbReference>
<evidence type="ECO:0000313" key="2">
    <source>
        <dbReference type="EMBL" id="GEL18079.1"/>
    </source>
</evidence>
<reference evidence="2 3" key="1">
    <citation type="submission" date="2019-07" db="EMBL/GenBank/DDBJ databases">
        <title>Whole genome shotgun sequence of Pseudonocardia asaccharolytica NBRC 16224.</title>
        <authorList>
            <person name="Hosoyama A."/>
            <person name="Uohara A."/>
            <person name="Ohji S."/>
            <person name="Ichikawa N."/>
        </authorList>
    </citation>
    <scope>NUCLEOTIDE SEQUENCE [LARGE SCALE GENOMIC DNA]</scope>
    <source>
        <strain evidence="2 3">NBRC 16224</strain>
    </source>
</reference>
<gene>
    <name evidence="2" type="ORF">PA7_19160</name>
</gene>
<sequence length="131" mass="15103">MARLPSLEEQNARAHAAYRQVEKHIFETEIAPRVTAEIIEEHRATPIGKHSDDLERVLTYLRKNQLVMKGKYILVCTRPHEEWRIAEITGEPDQPPTLLDDTFTDRFEAEHAIFRKRLRDNGLTGGEEASA</sequence>
<evidence type="ECO:0000259" key="1">
    <source>
        <dbReference type="Pfam" id="PF26354"/>
    </source>
</evidence>
<dbReference type="OrthoDB" id="4546553at2"/>
<dbReference type="InterPro" id="IPR058713">
    <property type="entry name" value="DMF_alpha_dom"/>
</dbReference>
<dbReference type="Pfam" id="PF26354">
    <property type="entry name" value="DMF_alpha"/>
    <property type="match status" value="1"/>
</dbReference>
<organism evidence="2 3">
    <name type="scientific">Pseudonocardia asaccharolytica DSM 44247 = NBRC 16224</name>
    <dbReference type="NCBI Taxonomy" id="1123024"/>
    <lineage>
        <taxon>Bacteria</taxon>
        <taxon>Bacillati</taxon>
        <taxon>Actinomycetota</taxon>
        <taxon>Actinomycetes</taxon>
        <taxon>Pseudonocardiales</taxon>
        <taxon>Pseudonocardiaceae</taxon>
        <taxon>Pseudonocardia</taxon>
    </lineage>
</organism>
<dbReference type="Proteomes" id="UP000321328">
    <property type="component" value="Unassembled WGS sequence"/>
</dbReference>
<protein>
    <recommendedName>
        <fullName evidence="1">N,N-dimethylformamidase alpha subunit domain-containing protein</fullName>
    </recommendedName>
</protein>